<sequence>MKTSMLKASSALRQRLSRRHLAWSAAVGVVLALGYNAALPLIVTRTDARATMERLLDSWSGGKSRISGEPQIRFWPEPLVILPSTAIMSTGAQPRPLAEIGRITASFSLLSAIRGEPALEDVTLIDPVITIERLADGTTNWQLPHWLARPTPGMDNAVGGIAIENGRLKLRDALSGNSTDVAGIAGTVKWPSYAERLSAQFSTVLAGQEVGWAFVCDDPLAFFARRNAPVKTSITSIPLTFSFEGTGNLLLTPFASGHLQLSVPSLAALATWLGEAKDTGLPPGALSIDAKVATGEDILKLDDLQLTVGGAIATGVLDIALPKGKEPQIGGTLAFDRIDLNGLSISMPPPIDRSGRLLQLFENFVSRWRTDVRLSAQEVLVGSLHVTDLAAGVIINGNRASLDIGDSTYAGGSLSGRAALSEKGLEHGGRLQLSLRNADFATVLGGFGLKGPMPDGKGLLNLDIGTDRPLWDAGLGDASGRIRYSLTNGSLVGFDVHAFNDLLHKGEFFSLSEASEATFDFQAADIEASFADGTARLDRADLVSPSGNISLAGIIPYRNGSLALAGTLKDAAADDGKPLRFFVGGSWPNAVISPLSMLVGPK</sequence>
<feature type="transmembrane region" description="Helical" evidence="1">
    <location>
        <begin position="21"/>
        <end position="43"/>
    </location>
</feature>
<keyword evidence="1" id="KW-0812">Transmembrane</keyword>
<comment type="caution">
    <text evidence="2">The sequence shown here is derived from an EMBL/GenBank/DDBJ whole genome shotgun (WGS) entry which is preliminary data.</text>
</comment>
<organism evidence="2 3">
    <name type="scientific">Sinorhizobium kostiense</name>
    <dbReference type="NCBI Taxonomy" id="76747"/>
    <lineage>
        <taxon>Bacteria</taxon>
        <taxon>Pseudomonadati</taxon>
        <taxon>Pseudomonadota</taxon>
        <taxon>Alphaproteobacteria</taxon>
        <taxon>Hyphomicrobiales</taxon>
        <taxon>Rhizobiaceae</taxon>
        <taxon>Sinorhizobium/Ensifer group</taxon>
        <taxon>Sinorhizobium</taxon>
    </lineage>
</organism>
<dbReference type="PANTHER" id="PTHR30441:SF4">
    <property type="entry name" value="PROTEIN ASMA"/>
    <property type="match status" value="1"/>
</dbReference>
<evidence type="ECO:0000313" key="3">
    <source>
        <dbReference type="Proteomes" id="UP000730739"/>
    </source>
</evidence>
<dbReference type="InterPro" id="IPR052894">
    <property type="entry name" value="AsmA-related"/>
</dbReference>
<keyword evidence="1" id="KW-0472">Membrane</keyword>
<dbReference type="PANTHER" id="PTHR30441">
    <property type="entry name" value="DUF748 DOMAIN-CONTAINING PROTEIN"/>
    <property type="match status" value="1"/>
</dbReference>
<dbReference type="EMBL" id="JAGILA010000002">
    <property type="protein sequence ID" value="MBP2235585.1"/>
    <property type="molecule type" value="Genomic_DNA"/>
</dbReference>
<proteinExistence type="predicted"/>
<gene>
    <name evidence="2" type="ORF">J2Z31_002077</name>
</gene>
<reference evidence="2 3" key="1">
    <citation type="submission" date="2021-03" db="EMBL/GenBank/DDBJ databases">
        <title>Genomic Encyclopedia of Type Strains, Phase IV (KMG-IV): sequencing the most valuable type-strain genomes for metagenomic binning, comparative biology and taxonomic classification.</title>
        <authorList>
            <person name="Goeker M."/>
        </authorList>
    </citation>
    <scope>NUCLEOTIDE SEQUENCE [LARGE SCALE GENOMIC DNA]</scope>
    <source>
        <strain evidence="2 3">DSM 13372</strain>
    </source>
</reference>
<keyword evidence="3" id="KW-1185">Reference proteome</keyword>
<dbReference type="Proteomes" id="UP000730739">
    <property type="component" value="Unassembled WGS sequence"/>
</dbReference>
<protein>
    <submittedName>
        <fullName evidence="2">AsmA protein</fullName>
    </submittedName>
</protein>
<dbReference type="RefSeq" id="WP_209601776.1">
    <property type="nucleotide sequence ID" value="NZ_JAGILA010000002.1"/>
</dbReference>
<keyword evidence="1" id="KW-1133">Transmembrane helix</keyword>
<evidence type="ECO:0000256" key="1">
    <source>
        <dbReference type="SAM" id="Phobius"/>
    </source>
</evidence>
<accession>A0ABS4QY67</accession>
<evidence type="ECO:0000313" key="2">
    <source>
        <dbReference type="EMBL" id="MBP2235585.1"/>
    </source>
</evidence>
<name>A0ABS4QY67_9HYPH</name>